<name>A0A9P6BZ26_9AGAR</name>
<dbReference type="Gene3D" id="1.20.1250.20">
    <property type="entry name" value="MFS general substrate transporter like domains"/>
    <property type="match status" value="2"/>
</dbReference>
<accession>A0A9P6BZ26</accession>
<dbReference type="SUPFAM" id="SSF103473">
    <property type="entry name" value="MFS general substrate transporter"/>
    <property type="match status" value="1"/>
</dbReference>
<dbReference type="GO" id="GO:0022857">
    <property type="term" value="F:transmembrane transporter activity"/>
    <property type="evidence" value="ECO:0007669"/>
    <property type="project" value="InterPro"/>
</dbReference>
<keyword evidence="5" id="KW-1185">Reference proteome</keyword>
<dbReference type="PANTHER" id="PTHR11360:SF234">
    <property type="entry name" value="MFS-TYPE TRANSPORTER DBAD-RELATED"/>
    <property type="match status" value="1"/>
</dbReference>
<keyword evidence="3" id="KW-1133">Transmembrane helix</keyword>
<evidence type="ECO:0000256" key="1">
    <source>
        <dbReference type="ARBA" id="ARBA00004141"/>
    </source>
</evidence>
<evidence type="ECO:0000256" key="2">
    <source>
        <dbReference type="ARBA" id="ARBA00006727"/>
    </source>
</evidence>
<proteinExistence type="inferred from homology"/>
<feature type="non-terminal residue" evidence="4">
    <location>
        <position position="1"/>
    </location>
</feature>
<evidence type="ECO:0000313" key="4">
    <source>
        <dbReference type="EMBL" id="KAF9445776.1"/>
    </source>
</evidence>
<feature type="transmembrane region" description="Helical" evidence="3">
    <location>
        <begin position="309"/>
        <end position="329"/>
    </location>
</feature>
<organism evidence="4 5">
    <name type="scientific">Macrolepiota fuliginosa MF-IS2</name>
    <dbReference type="NCBI Taxonomy" id="1400762"/>
    <lineage>
        <taxon>Eukaryota</taxon>
        <taxon>Fungi</taxon>
        <taxon>Dikarya</taxon>
        <taxon>Basidiomycota</taxon>
        <taxon>Agaricomycotina</taxon>
        <taxon>Agaricomycetes</taxon>
        <taxon>Agaricomycetidae</taxon>
        <taxon>Agaricales</taxon>
        <taxon>Agaricineae</taxon>
        <taxon>Agaricaceae</taxon>
        <taxon>Macrolepiota</taxon>
    </lineage>
</organism>
<keyword evidence="3" id="KW-0812">Transmembrane</keyword>
<keyword evidence="3" id="KW-0472">Membrane</keyword>
<feature type="transmembrane region" description="Helical" evidence="3">
    <location>
        <begin position="104"/>
        <end position="125"/>
    </location>
</feature>
<dbReference type="InterPro" id="IPR011701">
    <property type="entry name" value="MFS"/>
</dbReference>
<feature type="transmembrane region" description="Helical" evidence="3">
    <location>
        <begin position="182"/>
        <end position="205"/>
    </location>
</feature>
<dbReference type="InterPro" id="IPR036259">
    <property type="entry name" value="MFS_trans_sf"/>
</dbReference>
<dbReference type="OrthoDB" id="6499973at2759"/>
<dbReference type="GO" id="GO:0016020">
    <property type="term" value="C:membrane"/>
    <property type="evidence" value="ECO:0007669"/>
    <property type="project" value="UniProtKB-SubCell"/>
</dbReference>
<feature type="transmembrane region" description="Helical" evidence="3">
    <location>
        <begin position="69"/>
        <end position="92"/>
    </location>
</feature>
<evidence type="ECO:0000256" key="3">
    <source>
        <dbReference type="SAM" id="Phobius"/>
    </source>
</evidence>
<gene>
    <name evidence="4" type="ORF">P691DRAFT_674978</name>
</gene>
<protein>
    <submittedName>
        <fullName evidence="4">MFS general substrate transporter</fullName>
    </submittedName>
</protein>
<comment type="similarity">
    <text evidence="2">Belongs to the major facilitator superfamily. Monocarboxylate porter (TC 2.A.1.13) family.</text>
</comment>
<feature type="transmembrane region" description="Helical" evidence="3">
    <location>
        <begin position="16"/>
        <end position="35"/>
    </location>
</feature>
<comment type="caution">
    <text evidence="4">The sequence shown here is derived from an EMBL/GenBank/DDBJ whole genome shotgun (WGS) entry which is preliminary data.</text>
</comment>
<feature type="transmembrane region" description="Helical" evidence="3">
    <location>
        <begin position="217"/>
        <end position="235"/>
    </location>
</feature>
<feature type="transmembrane region" description="Helical" evidence="3">
    <location>
        <begin position="42"/>
        <end position="63"/>
    </location>
</feature>
<dbReference type="InterPro" id="IPR050327">
    <property type="entry name" value="Proton-linked_MCT"/>
</dbReference>
<sequence>DYYVRYYLTMHSPTQIGWIGGVQVCLVFSAGILTGRLFDRGYFHHMMITGSCLHVFSFFMLSLSKENKWYQVFLSHGIGSGLASSIVYIPCLGVVSHHFKRHRTLAMGIVAAGTALGTTVHPILLNHLFHSKIGFHNGVRISTGINGVCLILANLMMRTSRAPKSSTTSYVPLMKLFRDPAYSLMVVSAMLSNFGMFFPQFFLQLSAIVRGIDRNTAFYYLSVMNASSVFGRTLVPLMCPKFGVINVNIVFAFIMSVSVLCLLAVSTKIGYILFAISFGFVSGANIALVPPIIASLAESVEEIGARIGIAFASSGIITLFATPIAGALLTSNYNWE</sequence>
<dbReference type="AlphaFoldDB" id="A0A9P6BZ26"/>
<feature type="transmembrane region" description="Helical" evidence="3">
    <location>
        <begin position="242"/>
        <end position="265"/>
    </location>
</feature>
<dbReference type="EMBL" id="MU151282">
    <property type="protein sequence ID" value="KAF9445776.1"/>
    <property type="molecule type" value="Genomic_DNA"/>
</dbReference>
<dbReference type="PANTHER" id="PTHR11360">
    <property type="entry name" value="MONOCARBOXYLATE TRANSPORTER"/>
    <property type="match status" value="1"/>
</dbReference>
<feature type="transmembrane region" description="Helical" evidence="3">
    <location>
        <begin position="271"/>
        <end position="297"/>
    </location>
</feature>
<dbReference type="Pfam" id="PF07690">
    <property type="entry name" value="MFS_1"/>
    <property type="match status" value="1"/>
</dbReference>
<dbReference type="Proteomes" id="UP000807342">
    <property type="component" value="Unassembled WGS sequence"/>
</dbReference>
<comment type="subcellular location">
    <subcellularLocation>
        <location evidence="1">Membrane</location>
        <topology evidence="1">Multi-pass membrane protein</topology>
    </subcellularLocation>
</comment>
<evidence type="ECO:0000313" key="5">
    <source>
        <dbReference type="Proteomes" id="UP000807342"/>
    </source>
</evidence>
<reference evidence="4" key="1">
    <citation type="submission" date="2020-11" db="EMBL/GenBank/DDBJ databases">
        <authorList>
            <consortium name="DOE Joint Genome Institute"/>
            <person name="Ahrendt S."/>
            <person name="Riley R."/>
            <person name="Andreopoulos W."/>
            <person name="Labutti K."/>
            <person name="Pangilinan J."/>
            <person name="Ruiz-Duenas F.J."/>
            <person name="Barrasa J.M."/>
            <person name="Sanchez-Garcia M."/>
            <person name="Camarero S."/>
            <person name="Miyauchi S."/>
            <person name="Serrano A."/>
            <person name="Linde D."/>
            <person name="Babiker R."/>
            <person name="Drula E."/>
            <person name="Ayuso-Fernandez I."/>
            <person name="Pacheco R."/>
            <person name="Padilla G."/>
            <person name="Ferreira P."/>
            <person name="Barriuso J."/>
            <person name="Kellner H."/>
            <person name="Castanera R."/>
            <person name="Alfaro M."/>
            <person name="Ramirez L."/>
            <person name="Pisabarro A.G."/>
            <person name="Kuo A."/>
            <person name="Tritt A."/>
            <person name="Lipzen A."/>
            <person name="He G."/>
            <person name="Yan M."/>
            <person name="Ng V."/>
            <person name="Cullen D."/>
            <person name="Martin F."/>
            <person name="Rosso M.-N."/>
            <person name="Henrissat B."/>
            <person name="Hibbett D."/>
            <person name="Martinez A.T."/>
            <person name="Grigoriev I.V."/>
        </authorList>
    </citation>
    <scope>NUCLEOTIDE SEQUENCE</scope>
    <source>
        <strain evidence="4">MF-IS2</strain>
    </source>
</reference>